<comment type="similarity">
    <text evidence="2">Belongs to the crooked-neck family.</text>
</comment>
<evidence type="ECO:0000313" key="8">
    <source>
        <dbReference type="EMBL" id="PUA87745.1"/>
    </source>
</evidence>
<dbReference type="Proteomes" id="UP000244488">
    <property type="component" value="Unassembled WGS sequence"/>
</dbReference>
<reference evidence="8 9" key="1">
    <citation type="journal article" date="2016" name="Nat. Commun.">
        <title>Local admixture of amplified and diversified secreted pathogenesis determinants shapes mosaic Toxoplasma gondii genomes.</title>
        <authorList>
            <person name="Lorenzi H."/>
            <person name="Khan A."/>
            <person name="Behnke M.S."/>
            <person name="Namasivayam S."/>
            <person name="Swapna L.S."/>
            <person name="Hadjithomas M."/>
            <person name="Karamycheva S."/>
            <person name="Pinney D."/>
            <person name="Brunk B.P."/>
            <person name="Ajioka J.W."/>
            <person name="Ajzenberg D."/>
            <person name="Boothroyd J.C."/>
            <person name="Boyle J.P."/>
            <person name="Darde M.L."/>
            <person name="Diaz-Miranda M.A."/>
            <person name="Dubey J.P."/>
            <person name="Fritz H.M."/>
            <person name="Gennari S.M."/>
            <person name="Gregory B.D."/>
            <person name="Kim K."/>
            <person name="Saeij J.P."/>
            <person name="Su C."/>
            <person name="White M.W."/>
            <person name="Zhu X.Q."/>
            <person name="Howe D.K."/>
            <person name="Rosenthal B.M."/>
            <person name="Grigg M.E."/>
            <person name="Parkinson J."/>
            <person name="Liu L."/>
            <person name="Kissinger J.C."/>
            <person name="Roos D.S."/>
            <person name="Sibley L.D."/>
        </authorList>
    </citation>
    <scope>NUCLEOTIDE SEQUENCE [LARGE SCALE GENOMIC DNA]</scope>
    <source>
        <strain evidence="8 9">TgCATBr9</strain>
    </source>
</reference>
<dbReference type="InterPro" id="IPR045075">
    <property type="entry name" value="Syf1-like"/>
</dbReference>
<keyword evidence="4" id="KW-0677">Repeat</keyword>
<evidence type="ECO:0000256" key="3">
    <source>
        <dbReference type="ARBA" id="ARBA00022664"/>
    </source>
</evidence>
<dbReference type="Gene3D" id="1.25.40.10">
    <property type="entry name" value="Tetratricopeptide repeat domain"/>
    <property type="match status" value="1"/>
</dbReference>
<gene>
    <name evidence="8" type="ORF">TGBR9_269200A</name>
</gene>
<evidence type="ECO:0000256" key="6">
    <source>
        <dbReference type="ARBA" id="ARBA00023242"/>
    </source>
</evidence>
<name>A0A2T6IQZ9_TOXGO</name>
<proteinExistence type="inferred from homology"/>
<dbReference type="InterPro" id="IPR011990">
    <property type="entry name" value="TPR-like_helical_dom_sf"/>
</dbReference>
<dbReference type="SUPFAM" id="SSF48452">
    <property type="entry name" value="TPR-like"/>
    <property type="match status" value="1"/>
</dbReference>
<comment type="caution">
    <text evidence="8">The sequence shown here is derived from an EMBL/GenBank/DDBJ whole genome shotgun (WGS) entry which is preliminary data.</text>
</comment>
<evidence type="ECO:0000256" key="2">
    <source>
        <dbReference type="ARBA" id="ARBA00008644"/>
    </source>
</evidence>
<dbReference type="PANTHER" id="PTHR11246">
    <property type="entry name" value="PRE-MRNA SPLICING FACTOR"/>
    <property type="match status" value="1"/>
</dbReference>
<dbReference type="GO" id="GO:0071007">
    <property type="term" value="C:U2-type catalytic step 2 spliceosome"/>
    <property type="evidence" value="ECO:0007669"/>
    <property type="project" value="TreeGrafter"/>
</dbReference>
<dbReference type="GO" id="GO:0071011">
    <property type="term" value="C:precatalytic spliceosome"/>
    <property type="evidence" value="ECO:0007669"/>
    <property type="project" value="TreeGrafter"/>
</dbReference>
<evidence type="ECO:0000256" key="4">
    <source>
        <dbReference type="ARBA" id="ARBA00022737"/>
    </source>
</evidence>
<dbReference type="SMART" id="SM00386">
    <property type="entry name" value="HAT"/>
    <property type="match status" value="3"/>
</dbReference>
<dbReference type="EMBL" id="AFHV02001947">
    <property type="protein sequence ID" value="PUA87745.1"/>
    <property type="molecule type" value="Genomic_DNA"/>
</dbReference>
<dbReference type="InterPro" id="IPR059164">
    <property type="entry name" value="HAT_PRP39_C"/>
</dbReference>
<protein>
    <submittedName>
        <fullName evidence="8">Putative crooked neck family 1 protein isoform 2</fullName>
    </submittedName>
</protein>
<dbReference type="PANTHER" id="PTHR11246:SF3">
    <property type="entry name" value="CROOKED NECK-LIKE PROTEIN 1"/>
    <property type="match status" value="1"/>
</dbReference>
<dbReference type="InterPro" id="IPR003107">
    <property type="entry name" value="HAT"/>
</dbReference>
<dbReference type="Pfam" id="PF23241">
    <property type="entry name" value="HAT_PRP39_C"/>
    <property type="match status" value="1"/>
</dbReference>
<dbReference type="VEuPathDB" id="ToxoDB:TGBR9_269200A"/>
<keyword evidence="3" id="KW-0507">mRNA processing</keyword>
<dbReference type="AlphaFoldDB" id="A0A2T6IQZ9"/>
<comment type="subcellular location">
    <subcellularLocation>
        <location evidence="1">Nucleus</location>
    </subcellularLocation>
</comment>
<sequence length="285" mass="33107">MASNIPAGALRQQGPESAGGNYPLHRSRKMMEVKNKMPAPVQITAEQLLREAVDRQLDDLSQIRPQQRIVDEEELQQYRVRKRKEFEDTLRRQRHHIGTWIKYAEWEAAQKEFRRARSVFERALNVDFQNTTLWLKYIEMESKNKFINSCRNLYDRVCLLLPRQEQFWFKYAHMEELLGNYAGTPREEVGKGSGGELDSRGDFGWTPRASGTVPVPEKKTWTSGSMKNLRRKLAQLLARCIAQLPPDSSQSGRSERPVSCRQVHTPTFVESAKRARSRLTQFSKL</sequence>
<dbReference type="GO" id="GO:0000974">
    <property type="term" value="C:Prp19 complex"/>
    <property type="evidence" value="ECO:0007669"/>
    <property type="project" value="TreeGrafter"/>
</dbReference>
<evidence type="ECO:0000256" key="1">
    <source>
        <dbReference type="ARBA" id="ARBA00004123"/>
    </source>
</evidence>
<feature type="region of interest" description="Disordered" evidence="7">
    <location>
        <begin position="1"/>
        <end position="23"/>
    </location>
</feature>
<evidence type="ECO:0000313" key="9">
    <source>
        <dbReference type="Proteomes" id="UP000244488"/>
    </source>
</evidence>
<keyword evidence="6" id="KW-0539">Nucleus</keyword>
<feature type="region of interest" description="Disordered" evidence="7">
    <location>
        <begin position="245"/>
        <end position="265"/>
    </location>
</feature>
<keyword evidence="5" id="KW-0508">mRNA splicing</keyword>
<organism evidence="8 9">
    <name type="scientific">Toxoplasma gondii TgCATBr9</name>
    <dbReference type="NCBI Taxonomy" id="943120"/>
    <lineage>
        <taxon>Eukaryota</taxon>
        <taxon>Sar</taxon>
        <taxon>Alveolata</taxon>
        <taxon>Apicomplexa</taxon>
        <taxon>Conoidasida</taxon>
        <taxon>Coccidia</taxon>
        <taxon>Eucoccidiorida</taxon>
        <taxon>Eimeriorina</taxon>
        <taxon>Sarcocystidae</taxon>
        <taxon>Toxoplasma</taxon>
    </lineage>
</organism>
<evidence type="ECO:0000256" key="7">
    <source>
        <dbReference type="SAM" id="MobiDB-lite"/>
    </source>
</evidence>
<evidence type="ECO:0000256" key="5">
    <source>
        <dbReference type="ARBA" id="ARBA00023187"/>
    </source>
</evidence>
<dbReference type="GO" id="GO:0071014">
    <property type="term" value="C:post-mRNA release spliceosomal complex"/>
    <property type="evidence" value="ECO:0007669"/>
    <property type="project" value="TreeGrafter"/>
</dbReference>
<dbReference type="GO" id="GO:0000245">
    <property type="term" value="P:spliceosomal complex assembly"/>
    <property type="evidence" value="ECO:0007669"/>
    <property type="project" value="TreeGrafter"/>
</dbReference>
<accession>A0A2T6IQZ9</accession>